<dbReference type="EMBL" id="LSUQ01000008">
    <property type="protein sequence ID" value="OAG94654.1"/>
    <property type="molecule type" value="Genomic_DNA"/>
</dbReference>
<accession>A0A853KE66</accession>
<dbReference type="NCBIfam" id="NF041924">
    <property type="entry name" value="QatB"/>
    <property type="match status" value="1"/>
</dbReference>
<dbReference type="Proteomes" id="UP000077421">
    <property type="component" value="Unassembled WGS sequence"/>
</dbReference>
<proteinExistence type="predicted"/>
<evidence type="ECO:0000313" key="1">
    <source>
        <dbReference type="EMBL" id="OAG94654.1"/>
    </source>
</evidence>
<organism evidence="1 2">
    <name type="scientific">Ferroacidibacillus organovorans</name>
    <dbReference type="NCBI Taxonomy" id="1765683"/>
    <lineage>
        <taxon>Bacteria</taxon>
        <taxon>Bacillati</taxon>
        <taxon>Bacillota</taxon>
        <taxon>Bacilli</taxon>
        <taxon>Bacillales</taxon>
        <taxon>Alicyclobacillaceae</taxon>
        <taxon>Ferroacidibacillus</taxon>
    </lineage>
</organism>
<dbReference type="InterPro" id="IPR049675">
    <property type="entry name" value="QatB"/>
</dbReference>
<reference evidence="1 2" key="1">
    <citation type="submission" date="2016-02" db="EMBL/GenBank/DDBJ databases">
        <title>Draft genome sequence of Acidibacillus ferrooxidans SLC66.</title>
        <authorList>
            <person name="Oliveira G."/>
            <person name="Nancucheo I."/>
            <person name="Dall'Agnol H."/>
            <person name="Johnson B."/>
            <person name="Oliveira R."/>
            <person name="Nunes G.L."/>
            <person name="Tzotzos G."/>
            <person name="Orellana S.C."/>
            <person name="Salim A.C."/>
            <person name="Araujo F.M."/>
        </authorList>
    </citation>
    <scope>NUCLEOTIDE SEQUENCE [LARGE SCALE GENOMIC DNA]</scope>
    <source>
        <strain evidence="1 2">SLC66</strain>
    </source>
</reference>
<comment type="caution">
    <text evidence="1">The sequence shown here is derived from an EMBL/GenBank/DDBJ whole genome shotgun (WGS) entry which is preliminary data.</text>
</comment>
<gene>
    <name evidence="1" type="ORF">AYW79_04235</name>
</gene>
<name>A0A853KE66_9BACL</name>
<sequence length="146" mass="16439">MLTGRSAAEVMDALVEAVRPVDGTQDSEASRHAIRNSMSEMLDRFPEANPVELSEVQRMFIIERYVALDIYDRFVLDVGKAVQDKAPNPSTALSRLKDIKDYIKEIVSARFRATRASGQSLGSQRIVDVVRNVLKETFGVFEEYVQ</sequence>
<dbReference type="AlphaFoldDB" id="A0A853KE66"/>
<protein>
    <submittedName>
        <fullName evidence="1">Uncharacterized protein</fullName>
    </submittedName>
</protein>
<evidence type="ECO:0000313" key="2">
    <source>
        <dbReference type="Proteomes" id="UP000077421"/>
    </source>
</evidence>